<dbReference type="OrthoDB" id="3439035at2759"/>
<feature type="region of interest" description="Disordered" evidence="1">
    <location>
        <begin position="69"/>
        <end position="97"/>
    </location>
</feature>
<feature type="region of interest" description="Disordered" evidence="1">
    <location>
        <begin position="174"/>
        <end position="209"/>
    </location>
</feature>
<protein>
    <submittedName>
        <fullName evidence="2">Uncharacterized protein</fullName>
    </submittedName>
</protein>
<reference evidence="2" key="1">
    <citation type="submission" date="2022-06" db="EMBL/GenBank/DDBJ databases">
        <title>Complete genome sequences of two strains of the flax pathogen Septoria linicola.</title>
        <authorList>
            <person name="Lapalu N."/>
            <person name="Simon A."/>
            <person name="Demenou B."/>
            <person name="Paumier D."/>
            <person name="Guillot M.-P."/>
            <person name="Gout L."/>
            <person name="Valade R."/>
        </authorList>
    </citation>
    <scope>NUCLEOTIDE SEQUENCE</scope>
    <source>
        <strain evidence="2">SE15195</strain>
    </source>
</reference>
<accession>A0A9Q9B097</accession>
<feature type="compositionally biased region" description="Polar residues" evidence="1">
    <location>
        <begin position="442"/>
        <end position="454"/>
    </location>
</feature>
<feature type="compositionally biased region" description="Basic and acidic residues" evidence="1">
    <location>
        <begin position="295"/>
        <end position="329"/>
    </location>
</feature>
<name>A0A9Q9B097_9PEZI</name>
<feature type="region of interest" description="Disordered" evidence="1">
    <location>
        <begin position="271"/>
        <end position="486"/>
    </location>
</feature>
<organism evidence="2 3">
    <name type="scientific">Septoria linicola</name>
    <dbReference type="NCBI Taxonomy" id="215465"/>
    <lineage>
        <taxon>Eukaryota</taxon>
        <taxon>Fungi</taxon>
        <taxon>Dikarya</taxon>
        <taxon>Ascomycota</taxon>
        <taxon>Pezizomycotina</taxon>
        <taxon>Dothideomycetes</taxon>
        <taxon>Dothideomycetidae</taxon>
        <taxon>Mycosphaerellales</taxon>
        <taxon>Mycosphaerellaceae</taxon>
        <taxon>Septoria</taxon>
    </lineage>
</organism>
<feature type="compositionally biased region" description="Basic and acidic residues" evidence="1">
    <location>
        <begin position="538"/>
        <end position="552"/>
    </location>
</feature>
<sequence>MSYTVTSHVQLVQQQQQYISTRQRITVDAMVDKVRVQDGDDRSSESIDLSALNENETDDFGRRILAHQREKRAKQNEESRQLFPRARPRPMRPRNTEPLLTTLGATATTVIVPRPGHQRNASEGDSRLTPALNVPQEWGRRAKKREWQRRSVSDEHRIVRQDKDSIWPHTTLYTGDEHPVMSPGGVMPSVKDTPPSMTRKRMASSPNSMRHMNTTLQAGLSDGEDLEFNDTSMLASTPAAVNKRDRKVDALMKGEIETVEKQGIARRRVSEILERPGSAPSSDLASRVARRRERRLSDKENVPEAPKESVEGADRVALKKADRPSHSRNDSIALLRKLARVSSMSPSPGRDKEEGLASSRPADAPVSNVAEALRATSGKTSIARERVEARKVRINDDKARREEAAEMGSTPAPRERSLDQNHKTPVVTGAWVDTPGKPQEQRPPSQATGPTASVAQPARVSALKSSSVNNRDPRRVLSEPTHPKSALEAVVSDARTNRDSQLGDSTLASLENIVNPDLERTNSNTAEDLTRNVPSDAESLKHLTQSEKDRRQEDLALEALNRRLRSTRTTIKDASRGIRRIENQIENATEHHPNLESETQEVYEGQQLPPWPRHLKPYTQPHNSRTICEHCGGSYTSIYSALGTETREFFVTYTGPKHDKPRPTAVGWAVLAFLLWYLIENSLCDPWGYSRVAEAYYPFALPALLLKPLRWAGWMEYPVGRWVCEMLEPAMHVLFGSGLESPPVRAYVPANSGGTSGGRILESAVAGTPYSEWIQATATAVTQATTRIAASTGDALDQAGRIWNDEYLDL</sequence>
<feature type="compositionally biased region" description="Basic and acidic residues" evidence="1">
    <location>
        <begin position="413"/>
        <end position="422"/>
    </location>
</feature>
<dbReference type="AlphaFoldDB" id="A0A9Q9B097"/>
<evidence type="ECO:0000313" key="3">
    <source>
        <dbReference type="Proteomes" id="UP001056384"/>
    </source>
</evidence>
<keyword evidence="3" id="KW-1185">Reference proteome</keyword>
<feature type="region of interest" description="Disordered" evidence="1">
    <location>
        <begin position="514"/>
        <end position="552"/>
    </location>
</feature>
<feature type="compositionally biased region" description="Basic and acidic residues" evidence="1">
    <location>
        <begin position="382"/>
        <end position="404"/>
    </location>
</feature>
<dbReference type="Proteomes" id="UP001056384">
    <property type="component" value="Chromosome 7"/>
</dbReference>
<proteinExistence type="predicted"/>
<dbReference type="EMBL" id="CP099424">
    <property type="protein sequence ID" value="USW55765.1"/>
    <property type="molecule type" value="Genomic_DNA"/>
</dbReference>
<evidence type="ECO:0000313" key="2">
    <source>
        <dbReference type="EMBL" id="USW55765.1"/>
    </source>
</evidence>
<gene>
    <name evidence="2" type="ORF">Slin15195_G090840</name>
</gene>
<evidence type="ECO:0000256" key="1">
    <source>
        <dbReference type="SAM" id="MobiDB-lite"/>
    </source>
</evidence>